<dbReference type="Gene3D" id="2.60.40.10">
    <property type="entry name" value="Immunoglobulins"/>
    <property type="match status" value="1"/>
</dbReference>
<feature type="signal peptide" evidence="7">
    <location>
        <begin position="1"/>
        <end position="32"/>
    </location>
</feature>
<feature type="domain" description="IPT/TIG" evidence="9">
    <location>
        <begin position="424"/>
        <end position="516"/>
    </location>
</feature>
<protein>
    <submittedName>
        <fullName evidence="10">LTA synthase family protein</fullName>
    </submittedName>
</protein>
<evidence type="ECO:0000313" key="11">
    <source>
        <dbReference type="Proteomes" id="UP000295636"/>
    </source>
</evidence>
<dbReference type="GO" id="GO:0005886">
    <property type="term" value="C:plasma membrane"/>
    <property type="evidence" value="ECO:0007669"/>
    <property type="project" value="UniProtKB-SubCell"/>
</dbReference>
<dbReference type="PANTHER" id="PTHR47371:SF3">
    <property type="entry name" value="PHOSPHOGLYCEROL TRANSFERASE I"/>
    <property type="match status" value="1"/>
</dbReference>
<evidence type="ECO:0000259" key="9">
    <source>
        <dbReference type="Pfam" id="PF01833"/>
    </source>
</evidence>
<proteinExistence type="predicted"/>
<feature type="chain" id="PRO_5039318656" evidence="7">
    <location>
        <begin position="33"/>
        <end position="524"/>
    </location>
</feature>
<evidence type="ECO:0000256" key="3">
    <source>
        <dbReference type="ARBA" id="ARBA00022475"/>
    </source>
</evidence>
<organism evidence="10 11">
    <name type="scientific">Paenibacillus piri</name>
    <dbReference type="NCBI Taxonomy" id="2547395"/>
    <lineage>
        <taxon>Bacteria</taxon>
        <taxon>Bacillati</taxon>
        <taxon>Bacillota</taxon>
        <taxon>Bacilli</taxon>
        <taxon>Bacillales</taxon>
        <taxon>Paenibacillaceae</taxon>
        <taxon>Paenibacillus</taxon>
    </lineage>
</organism>
<evidence type="ECO:0000259" key="8">
    <source>
        <dbReference type="Pfam" id="PF00884"/>
    </source>
</evidence>
<gene>
    <name evidence="10" type="ORF">E1757_33200</name>
</gene>
<keyword evidence="5" id="KW-1133">Transmembrane helix</keyword>
<feature type="domain" description="Sulfatase N-terminal" evidence="8">
    <location>
        <begin position="55"/>
        <end position="348"/>
    </location>
</feature>
<dbReference type="RefSeq" id="WP_133236362.1">
    <property type="nucleotide sequence ID" value="NZ_SMRT01000029.1"/>
</dbReference>
<dbReference type="InterPro" id="IPR000917">
    <property type="entry name" value="Sulfatase_N"/>
</dbReference>
<evidence type="ECO:0000256" key="6">
    <source>
        <dbReference type="ARBA" id="ARBA00023136"/>
    </source>
</evidence>
<dbReference type="Proteomes" id="UP000295636">
    <property type="component" value="Unassembled WGS sequence"/>
</dbReference>
<reference evidence="10 11" key="1">
    <citation type="submission" date="2019-03" db="EMBL/GenBank/DDBJ databases">
        <title>This is whole genome sequence of Paenibacillus sp MS74 strain.</title>
        <authorList>
            <person name="Trinh H.N."/>
        </authorList>
    </citation>
    <scope>NUCLEOTIDE SEQUENCE [LARGE SCALE GENOMIC DNA]</scope>
    <source>
        <strain evidence="10 11">MS74</strain>
    </source>
</reference>
<evidence type="ECO:0000256" key="1">
    <source>
        <dbReference type="ARBA" id="ARBA00004651"/>
    </source>
</evidence>
<keyword evidence="11" id="KW-1185">Reference proteome</keyword>
<dbReference type="InterPro" id="IPR013783">
    <property type="entry name" value="Ig-like_fold"/>
</dbReference>
<dbReference type="SUPFAM" id="SSF53649">
    <property type="entry name" value="Alkaline phosphatase-like"/>
    <property type="match status" value="1"/>
</dbReference>
<sequence>MWINNRYPIRSAALLAAAVVLMLIRASGPGNDPRPPVPFQPPEVNWTHEELNRDPNVIVILSEAFWDPTQIEGLTFSRDPIPTYHALAEKYTSGHMLSPQFGGGTANVEFEVLTGNSMRFLPDDSIAYETVVKQDVDSLASILSRQGYTATAITPFHHWYFDSSNVYRRFGFSNYISLEFFNPNEYVGPYIGDHAVAKRIIEESARSAGPDFIFANTMENHYHYWSNKFKRNTIDIKGKASDEALSILETYAQGASGADNMLKELVEHFSRVKEPTILVFFGDHLPHLEKDYYVYRETQYIHGEDDPDFLQKMHNVPLLIWNNYLPEGKESLYMSPSFLSPYILNLAKLKGSAYTDYLSALSKQIPVIPPKSYYEAMRINEADLAEYEGWQQRILAGTATGDSPYGAADSTPLAPSFTLGYGEPAIRSVFPESLPLQGGVVPDFMKTTLTVTGGRYGLGSFVFVNGTQLQTTWQSEDRLTATVPKELLSKPGTLDVQVRVIDEKQQTIAQSPTFQIAVKDKKQP</sequence>
<dbReference type="Pfam" id="PF01833">
    <property type="entry name" value="TIG"/>
    <property type="match status" value="1"/>
</dbReference>
<dbReference type="InterPro" id="IPR002909">
    <property type="entry name" value="IPT_dom"/>
</dbReference>
<evidence type="ECO:0000313" key="10">
    <source>
        <dbReference type="EMBL" id="TDF91236.1"/>
    </source>
</evidence>
<dbReference type="InterPro" id="IPR014756">
    <property type="entry name" value="Ig_E-set"/>
</dbReference>
<dbReference type="PANTHER" id="PTHR47371">
    <property type="entry name" value="LIPOTEICHOIC ACID SYNTHASE"/>
    <property type="match status" value="1"/>
</dbReference>
<keyword evidence="6" id="KW-0472">Membrane</keyword>
<dbReference type="CDD" id="cd00603">
    <property type="entry name" value="IPT_PCSR"/>
    <property type="match status" value="1"/>
</dbReference>
<dbReference type="InterPro" id="IPR050448">
    <property type="entry name" value="OpgB/LTA_synthase_biosynth"/>
</dbReference>
<dbReference type="Gene3D" id="3.40.720.10">
    <property type="entry name" value="Alkaline Phosphatase, subunit A"/>
    <property type="match status" value="1"/>
</dbReference>
<dbReference type="SUPFAM" id="SSF81296">
    <property type="entry name" value="E set domains"/>
    <property type="match status" value="1"/>
</dbReference>
<dbReference type="CDD" id="cd16015">
    <property type="entry name" value="LTA_synthase"/>
    <property type="match status" value="1"/>
</dbReference>
<keyword evidence="3" id="KW-1003">Cell membrane</keyword>
<evidence type="ECO:0000256" key="5">
    <source>
        <dbReference type="ARBA" id="ARBA00022989"/>
    </source>
</evidence>
<evidence type="ECO:0000256" key="7">
    <source>
        <dbReference type="SAM" id="SignalP"/>
    </source>
</evidence>
<comment type="subcellular location">
    <subcellularLocation>
        <location evidence="1">Cell membrane</location>
        <topology evidence="1">Multi-pass membrane protein</topology>
    </subcellularLocation>
</comment>
<dbReference type="OrthoDB" id="243547at2"/>
<dbReference type="InterPro" id="IPR017850">
    <property type="entry name" value="Alkaline_phosphatase_core_sf"/>
</dbReference>
<accession>A0A4R5K8F5</accession>
<dbReference type="AlphaFoldDB" id="A0A4R5K8F5"/>
<keyword evidence="7" id="KW-0732">Signal</keyword>
<keyword evidence="4" id="KW-0812">Transmembrane</keyword>
<dbReference type="Pfam" id="PF00884">
    <property type="entry name" value="Sulfatase"/>
    <property type="match status" value="1"/>
</dbReference>
<comment type="caution">
    <text evidence="10">The sequence shown here is derived from an EMBL/GenBank/DDBJ whole genome shotgun (WGS) entry which is preliminary data.</text>
</comment>
<evidence type="ECO:0000256" key="2">
    <source>
        <dbReference type="ARBA" id="ARBA00004936"/>
    </source>
</evidence>
<name>A0A4R5K8F5_9BACL</name>
<dbReference type="EMBL" id="SMRT01000029">
    <property type="protein sequence ID" value="TDF91236.1"/>
    <property type="molecule type" value="Genomic_DNA"/>
</dbReference>
<evidence type="ECO:0000256" key="4">
    <source>
        <dbReference type="ARBA" id="ARBA00022692"/>
    </source>
</evidence>
<comment type="pathway">
    <text evidence="2">Cell wall biogenesis; lipoteichoic acid biosynthesis.</text>
</comment>